<sequence length="108" mass="12758">MKMTNKRLELAFLASRRPLESLGRIREPFIFTIEEKKKLTIAITLDSNYRDLPVETWDFRLDFVDRAFDFLLGCACLQVSSDEAVEQSLYEDKEREVELNYKGINEHH</sequence>
<comment type="caution">
    <text evidence="1">The sequence shown here is derived from an EMBL/GenBank/DDBJ whole genome shotgun (WGS) entry which is preliminary data.</text>
</comment>
<evidence type="ECO:0000313" key="1">
    <source>
        <dbReference type="EMBL" id="KAF2570475.1"/>
    </source>
</evidence>
<name>A0A8S9ILY0_BRACR</name>
<reference evidence="1" key="1">
    <citation type="submission" date="2019-12" db="EMBL/GenBank/DDBJ databases">
        <title>Genome sequencing and annotation of Brassica cretica.</title>
        <authorList>
            <person name="Studholme D.J."/>
            <person name="Sarris P.F."/>
        </authorList>
    </citation>
    <scope>NUCLEOTIDE SEQUENCE</scope>
    <source>
        <strain evidence="1">PFS-102/07</strain>
        <tissue evidence="1">Leaf</tissue>
    </source>
</reference>
<organism evidence="1">
    <name type="scientific">Brassica cretica</name>
    <name type="common">Mustard</name>
    <dbReference type="NCBI Taxonomy" id="69181"/>
    <lineage>
        <taxon>Eukaryota</taxon>
        <taxon>Viridiplantae</taxon>
        <taxon>Streptophyta</taxon>
        <taxon>Embryophyta</taxon>
        <taxon>Tracheophyta</taxon>
        <taxon>Spermatophyta</taxon>
        <taxon>Magnoliopsida</taxon>
        <taxon>eudicotyledons</taxon>
        <taxon>Gunneridae</taxon>
        <taxon>Pentapetalae</taxon>
        <taxon>rosids</taxon>
        <taxon>malvids</taxon>
        <taxon>Brassicales</taxon>
        <taxon>Brassicaceae</taxon>
        <taxon>Brassiceae</taxon>
        <taxon>Brassica</taxon>
    </lineage>
</organism>
<proteinExistence type="predicted"/>
<accession>A0A8S9ILY0</accession>
<protein>
    <submittedName>
        <fullName evidence="1">Uncharacterized protein</fullName>
    </submittedName>
</protein>
<dbReference type="AlphaFoldDB" id="A0A8S9ILY0"/>
<gene>
    <name evidence="1" type="ORF">F2Q70_00000972</name>
</gene>
<dbReference type="EMBL" id="QGKY02001015">
    <property type="protein sequence ID" value="KAF2570475.1"/>
    <property type="molecule type" value="Genomic_DNA"/>
</dbReference>